<dbReference type="OrthoDB" id="9766267at2"/>
<feature type="transmembrane region" description="Helical" evidence="9">
    <location>
        <begin position="221"/>
        <end position="245"/>
    </location>
</feature>
<comment type="similarity">
    <text evidence="2">Belongs to the SLC13A/DASS transporter (TC 2.A.47) family. NADC subfamily.</text>
</comment>
<dbReference type="AlphaFoldDB" id="A0A553ZTM2"/>
<dbReference type="EMBL" id="VLXZ01000019">
    <property type="protein sequence ID" value="TSB44812.1"/>
    <property type="molecule type" value="Genomic_DNA"/>
</dbReference>
<dbReference type="RefSeq" id="WP_143850574.1">
    <property type="nucleotide sequence ID" value="NZ_VLXZ01000019.1"/>
</dbReference>
<proteinExistence type="inferred from homology"/>
<keyword evidence="11" id="KW-1185">Reference proteome</keyword>
<reference evidence="10 11" key="1">
    <citation type="submission" date="2019-07" db="EMBL/GenBank/DDBJ databases">
        <authorList>
            <person name="Park Y.J."/>
            <person name="Jeong S.E."/>
            <person name="Jung H.S."/>
        </authorList>
    </citation>
    <scope>NUCLEOTIDE SEQUENCE [LARGE SCALE GENOMIC DNA]</scope>
    <source>
        <strain evidence="11">P16(2019)</strain>
    </source>
</reference>
<comment type="caution">
    <text evidence="10">The sequence shown here is derived from an EMBL/GenBank/DDBJ whole genome shotgun (WGS) entry which is preliminary data.</text>
</comment>
<comment type="subcellular location">
    <subcellularLocation>
        <location evidence="1">Membrane</location>
        <topology evidence="1">Multi-pass membrane protein</topology>
    </subcellularLocation>
</comment>
<dbReference type="CDD" id="cd01115">
    <property type="entry name" value="SLC13_permease"/>
    <property type="match status" value="1"/>
</dbReference>
<dbReference type="NCBIfam" id="TIGR00785">
    <property type="entry name" value="dass"/>
    <property type="match status" value="1"/>
</dbReference>
<accession>A0A553ZTM2</accession>
<evidence type="ECO:0000256" key="1">
    <source>
        <dbReference type="ARBA" id="ARBA00004141"/>
    </source>
</evidence>
<evidence type="ECO:0000256" key="3">
    <source>
        <dbReference type="ARBA" id="ARBA00020150"/>
    </source>
</evidence>
<evidence type="ECO:0000313" key="11">
    <source>
        <dbReference type="Proteomes" id="UP000318521"/>
    </source>
</evidence>
<keyword evidence="5" id="KW-0769">Symport</keyword>
<organism evidence="10 11">
    <name type="scientific">Alkalicoccobacillus porphyridii</name>
    <dbReference type="NCBI Taxonomy" id="2597270"/>
    <lineage>
        <taxon>Bacteria</taxon>
        <taxon>Bacillati</taxon>
        <taxon>Bacillota</taxon>
        <taxon>Bacilli</taxon>
        <taxon>Bacillales</taxon>
        <taxon>Bacillaceae</taxon>
        <taxon>Alkalicoccobacillus</taxon>
    </lineage>
</organism>
<keyword evidence="5" id="KW-0813">Transport</keyword>
<feature type="transmembrane region" description="Helical" evidence="9">
    <location>
        <begin position="343"/>
        <end position="362"/>
    </location>
</feature>
<evidence type="ECO:0000256" key="5">
    <source>
        <dbReference type="ARBA" id="ARBA00022847"/>
    </source>
</evidence>
<evidence type="ECO:0000256" key="4">
    <source>
        <dbReference type="ARBA" id="ARBA00022692"/>
    </source>
</evidence>
<evidence type="ECO:0000256" key="2">
    <source>
        <dbReference type="ARBA" id="ARBA00006772"/>
    </source>
</evidence>
<feature type="transmembrane region" description="Helical" evidence="9">
    <location>
        <begin position="184"/>
        <end position="209"/>
    </location>
</feature>
<feature type="transmembrane region" description="Helical" evidence="9">
    <location>
        <begin position="374"/>
        <end position="394"/>
    </location>
</feature>
<gene>
    <name evidence="10" type="ORF">FN960_19605</name>
</gene>
<keyword evidence="4 9" id="KW-0812">Transmembrane</keyword>
<evidence type="ECO:0000313" key="10">
    <source>
        <dbReference type="EMBL" id="TSB44812.1"/>
    </source>
</evidence>
<evidence type="ECO:0000256" key="6">
    <source>
        <dbReference type="ARBA" id="ARBA00022989"/>
    </source>
</evidence>
<evidence type="ECO:0000256" key="9">
    <source>
        <dbReference type="SAM" id="Phobius"/>
    </source>
</evidence>
<feature type="transmembrane region" description="Helical" evidence="9">
    <location>
        <begin position="465"/>
        <end position="483"/>
    </location>
</feature>
<feature type="transmembrane region" description="Helical" evidence="9">
    <location>
        <begin position="45"/>
        <end position="74"/>
    </location>
</feature>
<dbReference type="PANTHER" id="PTHR10283:SF82">
    <property type="entry name" value="SOLUTE CARRIER FAMILY 13 MEMBER 2"/>
    <property type="match status" value="1"/>
</dbReference>
<keyword evidence="6 9" id="KW-1133">Transmembrane helix</keyword>
<feature type="transmembrane region" description="Helical" evidence="9">
    <location>
        <begin position="15"/>
        <end position="33"/>
    </location>
</feature>
<dbReference type="Proteomes" id="UP000318521">
    <property type="component" value="Unassembled WGS sequence"/>
</dbReference>
<dbReference type="GO" id="GO:1905039">
    <property type="term" value="P:carboxylic acid transmembrane transport"/>
    <property type="evidence" value="ECO:0007669"/>
    <property type="project" value="UniProtKB-ARBA"/>
</dbReference>
<keyword evidence="7 9" id="KW-0472">Membrane</keyword>
<sequence length="489" mass="53061">MSEEQAVQPTYPRRAKIGLILGPSLFLLAYFLIPSSQLDHAPRFVLAITLLIATFWVTEAIPMAVTSLIPLVVIPLVGATDIDTIAASYSSPTIFMYGGGFVIAIALQKWNLHRRIALNIIDMIGTQSQRIVLGIIISTAFLSLFVSNAATALMMLPVALALISEVKEKEILTGKSLTHFSKSILLSVAYAATIGGLATLVAAVPNALFAEIARTQLDRTVAFYEWLLFAGPVALIMLVFLYFYLTKMKFKVDSTNQDQTIDFIKKDKKNLGKMSRDEIWVAIVFGITVFLWVFKTLVFPDHIADNMHDGAISVFGAISLFFIPSTKKGERLLEWRDLKELPWNVLILFGGGLALASSFGASGLNDWIGDTLQLLEAFTPFIIILLLVVIVLSITEILSNTAVANLVLPLCVGLGIAVGLDPLILMAAAALSAGSCYMLPVATPPNTAVFSAGVLDVADMAKAGVWLNIFSVIVITLAVYFWMPIVFGL</sequence>
<feature type="transmembrane region" description="Helical" evidence="9">
    <location>
        <begin position="279"/>
        <end position="299"/>
    </location>
</feature>
<protein>
    <recommendedName>
        <fullName evidence="3">Sodium-dependent dicarboxylate transporter SdcS</fullName>
    </recommendedName>
    <alternativeName>
        <fullName evidence="8">Na(+)/dicarboxylate symporter</fullName>
    </alternativeName>
</protein>
<feature type="transmembrane region" description="Helical" evidence="9">
    <location>
        <begin position="94"/>
        <end position="110"/>
    </location>
</feature>
<dbReference type="Pfam" id="PF00939">
    <property type="entry name" value="Na_sulph_symp"/>
    <property type="match status" value="1"/>
</dbReference>
<evidence type="ECO:0000256" key="7">
    <source>
        <dbReference type="ARBA" id="ARBA00023136"/>
    </source>
</evidence>
<dbReference type="PANTHER" id="PTHR10283">
    <property type="entry name" value="SOLUTE CARRIER FAMILY 13 MEMBER"/>
    <property type="match status" value="1"/>
</dbReference>
<name>A0A553ZTM2_9BACI</name>
<feature type="transmembrane region" description="Helical" evidence="9">
    <location>
        <begin position="406"/>
        <end position="431"/>
    </location>
</feature>
<dbReference type="InterPro" id="IPR001898">
    <property type="entry name" value="SLC13A/DASS"/>
</dbReference>
<evidence type="ECO:0000256" key="8">
    <source>
        <dbReference type="ARBA" id="ARBA00031174"/>
    </source>
</evidence>
<dbReference type="GO" id="GO:0008514">
    <property type="term" value="F:organic anion transmembrane transporter activity"/>
    <property type="evidence" value="ECO:0007669"/>
    <property type="project" value="UniProtKB-ARBA"/>
</dbReference>
<feature type="transmembrane region" description="Helical" evidence="9">
    <location>
        <begin position="131"/>
        <end position="164"/>
    </location>
</feature>
<dbReference type="GO" id="GO:0005886">
    <property type="term" value="C:plasma membrane"/>
    <property type="evidence" value="ECO:0007669"/>
    <property type="project" value="TreeGrafter"/>
</dbReference>
<dbReference type="GO" id="GO:0015293">
    <property type="term" value="F:symporter activity"/>
    <property type="evidence" value="ECO:0007669"/>
    <property type="project" value="UniProtKB-KW"/>
</dbReference>